<gene>
    <name evidence="1" type="ORF">BJ982_000828</name>
</gene>
<evidence type="ECO:0000313" key="2">
    <source>
        <dbReference type="Proteomes" id="UP000542210"/>
    </source>
</evidence>
<dbReference type="RefSeq" id="WP_184876704.1">
    <property type="nucleotide sequence ID" value="NZ_BOOV01000052.1"/>
</dbReference>
<keyword evidence="2" id="KW-1185">Reference proteome</keyword>
<reference evidence="1 2" key="1">
    <citation type="submission" date="2020-08" db="EMBL/GenBank/DDBJ databases">
        <title>Sequencing the genomes of 1000 actinobacteria strains.</title>
        <authorList>
            <person name="Klenk H.-P."/>
        </authorList>
    </citation>
    <scope>NUCLEOTIDE SEQUENCE [LARGE SCALE GENOMIC DNA]</scope>
    <source>
        <strain evidence="1 2">DSM 45784</strain>
    </source>
</reference>
<accession>A0A7W7D2U1</accession>
<dbReference type="EMBL" id="JACHND010000001">
    <property type="protein sequence ID" value="MBB4699284.1"/>
    <property type="molecule type" value="Genomic_DNA"/>
</dbReference>
<dbReference type="Proteomes" id="UP000542210">
    <property type="component" value="Unassembled WGS sequence"/>
</dbReference>
<proteinExistence type="predicted"/>
<protein>
    <submittedName>
        <fullName evidence="1">Uncharacterized protein</fullName>
    </submittedName>
</protein>
<name>A0A7W7D2U1_9ACTN</name>
<sequence>MAGTPNYPRDFTDEVRDLRASRTAAQTAGQSRVAYTSASQGLILPNMASDPPAPASGVVLYAKAGHFFVREADGSIHQLTS</sequence>
<dbReference type="AlphaFoldDB" id="A0A7W7D2U1"/>
<evidence type="ECO:0000313" key="1">
    <source>
        <dbReference type="EMBL" id="MBB4699284.1"/>
    </source>
</evidence>
<organism evidence="1 2">
    <name type="scientific">Sphaerisporangium siamense</name>
    <dbReference type="NCBI Taxonomy" id="795645"/>
    <lineage>
        <taxon>Bacteria</taxon>
        <taxon>Bacillati</taxon>
        <taxon>Actinomycetota</taxon>
        <taxon>Actinomycetes</taxon>
        <taxon>Streptosporangiales</taxon>
        <taxon>Streptosporangiaceae</taxon>
        <taxon>Sphaerisporangium</taxon>
    </lineage>
</organism>
<comment type="caution">
    <text evidence="1">The sequence shown here is derived from an EMBL/GenBank/DDBJ whole genome shotgun (WGS) entry which is preliminary data.</text>
</comment>